<feature type="region of interest" description="Disordered" evidence="1">
    <location>
        <begin position="21"/>
        <end position="42"/>
    </location>
</feature>
<protein>
    <submittedName>
        <fullName evidence="2">Uncharacterized protein</fullName>
    </submittedName>
</protein>
<organism evidence="2 3">
    <name type="scientific">Tanacetum coccineum</name>
    <dbReference type="NCBI Taxonomy" id="301880"/>
    <lineage>
        <taxon>Eukaryota</taxon>
        <taxon>Viridiplantae</taxon>
        <taxon>Streptophyta</taxon>
        <taxon>Embryophyta</taxon>
        <taxon>Tracheophyta</taxon>
        <taxon>Spermatophyta</taxon>
        <taxon>Magnoliopsida</taxon>
        <taxon>eudicotyledons</taxon>
        <taxon>Gunneridae</taxon>
        <taxon>Pentapetalae</taxon>
        <taxon>asterids</taxon>
        <taxon>campanulids</taxon>
        <taxon>Asterales</taxon>
        <taxon>Asteraceae</taxon>
        <taxon>Asteroideae</taxon>
        <taxon>Anthemideae</taxon>
        <taxon>Anthemidinae</taxon>
        <taxon>Tanacetum</taxon>
    </lineage>
</organism>
<proteinExistence type="predicted"/>
<accession>A0ABQ5FKX1</accession>
<evidence type="ECO:0000256" key="1">
    <source>
        <dbReference type="SAM" id="MobiDB-lite"/>
    </source>
</evidence>
<reference evidence="2" key="2">
    <citation type="submission" date="2022-01" db="EMBL/GenBank/DDBJ databases">
        <authorList>
            <person name="Yamashiro T."/>
            <person name="Shiraishi A."/>
            <person name="Satake H."/>
            <person name="Nakayama K."/>
        </authorList>
    </citation>
    <scope>NUCLEOTIDE SEQUENCE</scope>
</reference>
<dbReference type="EMBL" id="BQNB010017504">
    <property type="protein sequence ID" value="GJT63955.1"/>
    <property type="molecule type" value="Genomic_DNA"/>
</dbReference>
<gene>
    <name evidence="2" type="ORF">Tco_1015435</name>
</gene>
<evidence type="ECO:0000313" key="3">
    <source>
        <dbReference type="Proteomes" id="UP001151760"/>
    </source>
</evidence>
<reference evidence="2" key="1">
    <citation type="journal article" date="2022" name="Int. J. Mol. Sci.">
        <title>Draft Genome of Tanacetum Coccineum: Genomic Comparison of Closely Related Tanacetum-Family Plants.</title>
        <authorList>
            <person name="Yamashiro T."/>
            <person name="Shiraishi A."/>
            <person name="Nakayama K."/>
            <person name="Satake H."/>
        </authorList>
    </citation>
    <scope>NUCLEOTIDE SEQUENCE</scope>
</reference>
<dbReference type="Gene3D" id="6.10.250.2430">
    <property type="match status" value="1"/>
</dbReference>
<dbReference type="Proteomes" id="UP001151760">
    <property type="component" value="Unassembled WGS sequence"/>
</dbReference>
<evidence type="ECO:0000313" key="2">
    <source>
        <dbReference type="EMBL" id="GJT63955.1"/>
    </source>
</evidence>
<keyword evidence="3" id="KW-1185">Reference proteome</keyword>
<comment type="caution">
    <text evidence="2">The sequence shown here is derived from an EMBL/GenBank/DDBJ whole genome shotgun (WGS) entry which is preliminary data.</text>
</comment>
<name>A0ABQ5FKX1_9ASTR</name>
<sequence>MSAMPTPDLLAATAKITELEAELRAGDDEEMAPKVEQSEGKKDKKKPVIFLYRGIEFGTWEVEDTNLNQPYLYVSRHQHAMRRTNTFDDRIAKKFESEFFQ</sequence>